<proteinExistence type="predicted"/>
<evidence type="ECO:0000313" key="1">
    <source>
        <dbReference type="EMBL" id="GKY86816.1"/>
    </source>
</evidence>
<dbReference type="EMBL" id="BROH01000001">
    <property type="protein sequence ID" value="GKY86816.1"/>
    <property type="molecule type" value="Genomic_DNA"/>
</dbReference>
<reference evidence="1" key="1">
    <citation type="journal article" date="2023" name="Int. J. Syst. Evol. Microbiol.">
        <title>Sinisalibacter aestuarii sp. nov., isolated from estuarine sediment of the Arakawa River.</title>
        <authorList>
            <person name="Arafat S.T."/>
            <person name="Hirano S."/>
            <person name="Sato A."/>
            <person name="Takeuchi K."/>
            <person name="Yasuda T."/>
            <person name="Terahara T."/>
            <person name="Hamada M."/>
            <person name="Kobayashi T."/>
        </authorList>
    </citation>
    <scope>NUCLEOTIDE SEQUENCE</scope>
    <source>
        <strain evidence="1">B-399</strain>
    </source>
</reference>
<organism evidence="1 2">
    <name type="scientific">Sinisalibacter aestuarii</name>
    <dbReference type="NCBI Taxonomy" id="2949426"/>
    <lineage>
        <taxon>Bacteria</taxon>
        <taxon>Pseudomonadati</taxon>
        <taxon>Pseudomonadota</taxon>
        <taxon>Alphaproteobacteria</taxon>
        <taxon>Rhodobacterales</taxon>
        <taxon>Roseobacteraceae</taxon>
        <taxon>Sinisalibacter</taxon>
    </lineage>
</organism>
<comment type="caution">
    <text evidence="1">The sequence shown here is derived from an EMBL/GenBank/DDBJ whole genome shotgun (WGS) entry which is preliminary data.</text>
</comment>
<gene>
    <name evidence="1" type="ORF">STA1M1_06850</name>
</gene>
<dbReference type="Proteomes" id="UP001144205">
    <property type="component" value="Unassembled WGS sequence"/>
</dbReference>
<evidence type="ECO:0000313" key="2">
    <source>
        <dbReference type="Proteomes" id="UP001144205"/>
    </source>
</evidence>
<protein>
    <submittedName>
        <fullName evidence="1">Uncharacterized protein</fullName>
    </submittedName>
</protein>
<accession>A0ABQ5LRE0</accession>
<sequence>MRVTDIEIAGLGYEPDGACHSGHVTMELTPKQGGTPTHMHFACRSALPADTPADLIRQDLIEDALRQARRMPGFRRGEREIELPLPRAAPSRA</sequence>
<name>A0ABQ5LRE0_9RHOB</name>
<keyword evidence="2" id="KW-1185">Reference proteome</keyword>